<dbReference type="PANTHER" id="PTHR35395:SF1">
    <property type="entry name" value="DUF6536 DOMAIN-CONTAINING PROTEIN"/>
    <property type="match status" value="1"/>
</dbReference>
<feature type="transmembrane region" description="Helical" evidence="1">
    <location>
        <begin position="618"/>
        <end position="640"/>
    </location>
</feature>
<evidence type="ECO:0000313" key="3">
    <source>
        <dbReference type="EMBL" id="KAF2119634.1"/>
    </source>
</evidence>
<dbReference type="AlphaFoldDB" id="A0A6A5ZKU4"/>
<feature type="domain" description="DUF6536" evidence="2">
    <location>
        <begin position="79"/>
        <end position="228"/>
    </location>
</feature>
<feature type="transmembrane region" description="Helical" evidence="1">
    <location>
        <begin position="191"/>
        <end position="208"/>
    </location>
</feature>
<dbReference type="Proteomes" id="UP000799770">
    <property type="component" value="Unassembled WGS sequence"/>
</dbReference>
<feature type="transmembrane region" description="Helical" evidence="1">
    <location>
        <begin position="660"/>
        <end position="685"/>
    </location>
</feature>
<feature type="transmembrane region" description="Helical" evidence="1">
    <location>
        <begin position="81"/>
        <end position="111"/>
    </location>
</feature>
<reference evidence="3" key="1">
    <citation type="journal article" date="2020" name="Stud. Mycol.">
        <title>101 Dothideomycetes genomes: a test case for predicting lifestyles and emergence of pathogens.</title>
        <authorList>
            <person name="Haridas S."/>
            <person name="Albert R."/>
            <person name="Binder M."/>
            <person name="Bloem J."/>
            <person name="Labutti K."/>
            <person name="Salamov A."/>
            <person name="Andreopoulos B."/>
            <person name="Baker S."/>
            <person name="Barry K."/>
            <person name="Bills G."/>
            <person name="Bluhm B."/>
            <person name="Cannon C."/>
            <person name="Castanera R."/>
            <person name="Culley D."/>
            <person name="Daum C."/>
            <person name="Ezra D."/>
            <person name="Gonzalez J."/>
            <person name="Henrissat B."/>
            <person name="Kuo A."/>
            <person name="Liang C."/>
            <person name="Lipzen A."/>
            <person name="Lutzoni F."/>
            <person name="Magnuson J."/>
            <person name="Mondo S."/>
            <person name="Nolan M."/>
            <person name="Ohm R."/>
            <person name="Pangilinan J."/>
            <person name="Park H.-J."/>
            <person name="Ramirez L."/>
            <person name="Alfaro M."/>
            <person name="Sun H."/>
            <person name="Tritt A."/>
            <person name="Yoshinaga Y."/>
            <person name="Zwiers L.-H."/>
            <person name="Turgeon B."/>
            <person name="Goodwin S."/>
            <person name="Spatafora J."/>
            <person name="Crous P."/>
            <person name="Grigoriev I."/>
        </authorList>
    </citation>
    <scope>NUCLEOTIDE SEQUENCE</scope>
    <source>
        <strain evidence="3">CBS 627.86</strain>
    </source>
</reference>
<evidence type="ECO:0000256" key="1">
    <source>
        <dbReference type="SAM" id="Phobius"/>
    </source>
</evidence>
<evidence type="ECO:0000313" key="4">
    <source>
        <dbReference type="Proteomes" id="UP000799770"/>
    </source>
</evidence>
<gene>
    <name evidence="3" type="ORF">BDV96DRAFT_629163</name>
</gene>
<dbReference type="OrthoDB" id="5429634at2759"/>
<keyword evidence="1" id="KW-1133">Transmembrane helix</keyword>
<organism evidence="3 4">
    <name type="scientific">Lophiotrema nucula</name>
    <dbReference type="NCBI Taxonomy" id="690887"/>
    <lineage>
        <taxon>Eukaryota</taxon>
        <taxon>Fungi</taxon>
        <taxon>Dikarya</taxon>
        <taxon>Ascomycota</taxon>
        <taxon>Pezizomycotina</taxon>
        <taxon>Dothideomycetes</taxon>
        <taxon>Pleosporomycetidae</taxon>
        <taxon>Pleosporales</taxon>
        <taxon>Lophiotremataceae</taxon>
        <taxon>Lophiotrema</taxon>
    </lineage>
</organism>
<protein>
    <recommendedName>
        <fullName evidence="2">DUF6536 domain-containing protein</fullName>
    </recommendedName>
</protein>
<feature type="transmembrane region" description="Helical" evidence="1">
    <location>
        <begin position="131"/>
        <end position="152"/>
    </location>
</feature>
<keyword evidence="4" id="KW-1185">Reference proteome</keyword>
<keyword evidence="1" id="KW-0472">Membrane</keyword>
<dbReference type="InterPro" id="IPR046623">
    <property type="entry name" value="DUF6536"/>
</dbReference>
<dbReference type="PANTHER" id="PTHR35395">
    <property type="entry name" value="DUF6536 DOMAIN-CONTAINING PROTEIN"/>
    <property type="match status" value="1"/>
</dbReference>
<sequence>MEATPRSLQYSNISMDDDIELSHPMPQDPKIDAKIEDDQRALLPRHTVSTSQVPKQTENIFALRLPGYGRLVTKCKISWRFGLFVGLYTSGIVLIGNIVFLFLGCFLHGGIKSGIGTVAEGNSKEIQRLSTAYHMLINVLSTVLLISSNYAMQILCAPTRTELDRAHNQGIWLDIGIMSLRNVRYIERKRAGLFGALLLSSVPLHLFYNSAVFTVTAGQDYLIDVINTTYAAEMSTQWRRLNNKVWQQLYDTRFVPGYGNLHLVASDVSFDVSLNTDWTYSLQIPPKTSSCQWQPWLNESTTLPIPLTINPGSHNVSIPSNGTGYRLVLNIADAELESLPQYQWPEFDLINISESKSYKGAVDFCPELLCAEPQCPNTTWLTDHPVRIDYALAERLEHSSKVQVSLAYILVVITSNSIKMIAIYLTLRICSTGHLLTAGDAIASYLQRPEDASKERCTYGKPDIVRLKGRSGARRWYYKGQRIISVLDGKKVGSNLTLLVGAAINIACLASALGNHNSIIVVMVDSNQILKEWGTASKLLLPFTSSSFDTRGVLLNTWLANTPQVLLSLGYFSINRICTSICFATEWNRYAYRKKALRVTTPTESQRSTHFLSIPFKWAAPLTVTSGIFHWLLSQTLFLVRFEARKMNGDLYPTSACACGYSPLSLLVFTGVFFGFLFILVGLMLRRMEVCIPIAGHCSAVISAACHPPVGDKDAHLRKVQWGAVPKPNAEDVGHCTFTSEDVRQPREGHLYA</sequence>
<dbReference type="Pfam" id="PF20163">
    <property type="entry name" value="DUF6536"/>
    <property type="match status" value="1"/>
</dbReference>
<accession>A0A6A5ZKU4</accession>
<name>A0A6A5ZKU4_9PLEO</name>
<proteinExistence type="predicted"/>
<evidence type="ECO:0000259" key="2">
    <source>
        <dbReference type="Pfam" id="PF20163"/>
    </source>
</evidence>
<keyword evidence="1" id="KW-0812">Transmembrane</keyword>
<dbReference type="EMBL" id="ML977315">
    <property type="protein sequence ID" value="KAF2119634.1"/>
    <property type="molecule type" value="Genomic_DNA"/>
</dbReference>